<proteinExistence type="predicted"/>
<sequence length="142" mass="15280">VSIEKLPQYAIPATKALKCELKGSIDIDIGKAMSSNSKVCLKRISLSVCPVVAKKFATAQSVSCNKGSVDLSAQKAVFKVTVKRSSSSVTPAVAKRPCPGSNDDCLVYEAKSAPRPSSTIRYDPTKSWSNWVYNPVGIDRQK</sequence>
<reference evidence="1" key="1">
    <citation type="submission" date="2017-05" db="UniProtKB">
        <authorList>
            <consortium name="EnsemblMetazoa"/>
        </authorList>
    </citation>
    <scope>IDENTIFICATION</scope>
</reference>
<dbReference type="InParanoid" id="A0A1X7VWZ4"/>
<dbReference type="EnsemblMetazoa" id="Aqu2.1.44406_001">
    <property type="protein sequence ID" value="Aqu2.1.44406_001"/>
    <property type="gene ID" value="Aqu2.1.44406"/>
</dbReference>
<name>A0A1X7VWZ4_AMPQE</name>
<evidence type="ECO:0000313" key="1">
    <source>
        <dbReference type="EnsemblMetazoa" id="Aqu2.1.44406_001"/>
    </source>
</evidence>
<organism evidence="1">
    <name type="scientific">Amphimedon queenslandica</name>
    <name type="common">Sponge</name>
    <dbReference type="NCBI Taxonomy" id="400682"/>
    <lineage>
        <taxon>Eukaryota</taxon>
        <taxon>Metazoa</taxon>
        <taxon>Porifera</taxon>
        <taxon>Demospongiae</taxon>
        <taxon>Heteroscleromorpha</taxon>
        <taxon>Haplosclerida</taxon>
        <taxon>Niphatidae</taxon>
        <taxon>Amphimedon</taxon>
    </lineage>
</organism>
<accession>A0A1X7VWZ4</accession>
<dbReference type="AlphaFoldDB" id="A0A1X7VWZ4"/>
<protein>
    <submittedName>
        <fullName evidence="1">Uncharacterized protein</fullName>
    </submittedName>
</protein>